<dbReference type="Pfam" id="PF00144">
    <property type="entry name" value="Beta-lactamase"/>
    <property type="match status" value="1"/>
</dbReference>
<accession>R7ZUF2</accession>
<dbReference type="EC" id="3.2.1.52" evidence="3"/>
<dbReference type="PATRIC" id="fig|1288963.3.peg.1683"/>
<dbReference type="STRING" id="1232681.ADIS_1694"/>
<dbReference type="Gene3D" id="3.20.20.300">
    <property type="entry name" value="Glycoside hydrolase, family 3, N-terminal domain"/>
    <property type="match status" value="1"/>
</dbReference>
<dbReference type="GO" id="GO:0004563">
    <property type="term" value="F:beta-N-acetylhexosaminidase activity"/>
    <property type="evidence" value="ECO:0007669"/>
    <property type="project" value="UniProtKB-EC"/>
</dbReference>
<evidence type="ECO:0000313" key="10">
    <source>
        <dbReference type="Proteomes" id="UP000013909"/>
    </source>
</evidence>
<comment type="similarity">
    <text evidence="2">Belongs to the glycosyl hydrolase 3 family.</text>
</comment>
<evidence type="ECO:0000256" key="1">
    <source>
        <dbReference type="ARBA" id="ARBA00001231"/>
    </source>
</evidence>
<name>R7ZUF2_9BACT</name>
<dbReference type="AlphaFoldDB" id="R7ZUF2"/>
<evidence type="ECO:0000256" key="4">
    <source>
        <dbReference type="ARBA" id="ARBA00022801"/>
    </source>
</evidence>
<dbReference type="SUPFAM" id="SSF56601">
    <property type="entry name" value="beta-lactamase/transpeptidase-like"/>
    <property type="match status" value="1"/>
</dbReference>
<proteinExistence type="inferred from homology"/>
<dbReference type="InterPro" id="IPR001466">
    <property type="entry name" value="Beta-lactam-related"/>
</dbReference>
<dbReference type="InterPro" id="IPR019800">
    <property type="entry name" value="Glyco_hydro_3_AS"/>
</dbReference>
<evidence type="ECO:0000256" key="3">
    <source>
        <dbReference type="ARBA" id="ARBA00012663"/>
    </source>
</evidence>
<keyword evidence="5 9" id="KW-0326">Glycosidase</keyword>
<dbReference type="GO" id="GO:0005975">
    <property type="term" value="P:carbohydrate metabolic process"/>
    <property type="evidence" value="ECO:0007669"/>
    <property type="project" value="InterPro"/>
</dbReference>
<dbReference type="InterPro" id="IPR001764">
    <property type="entry name" value="Glyco_hydro_3_N"/>
</dbReference>
<dbReference type="RefSeq" id="WP_010853833.1">
    <property type="nucleotide sequence ID" value="NZ_AQHR01000049.1"/>
</dbReference>
<evidence type="ECO:0000256" key="2">
    <source>
        <dbReference type="ARBA" id="ARBA00005336"/>
    </source>
</evidence>
<feature type="signal peptide" evidence="6">
    <location>
        <begin position="1"/>
        <end position="21"/>
    </location>
</feature>
<evidence type="ECO:0000259" key="8">
    <source>
        <dbReference type="Pfam" id="PF00933"/>
    </source>
</evidence>
<keyword evidence="10" id="KW-1185">Reference proteome</keyword>
<feature type="chain" id="PRO_5004451796" description="beta-N-acetylhexosaminidase" evidence="6">
    <location>
        <begin position="22"/>
        <end position="993"/>
    </location>
</feature>
<dbReference type="OrthoDB" id="9805821at2"/>
<evidence type="ECO:0000259" key="7">
    <source>
        <dbReference type="Pfam" id="PF00144"/>
    </source>
</evidence>
<dbReference type="InterPro" id="IPR017853">
    <property type="entry name" value="GH"/>
</dbReference>
<comment type="caution">
    <text evidence="9">The sequence shown here is derived from an EMBL/GenBank/DDBJ whole genome shotgun (WGS) entry which is preliminary data.</text>
</comment>
<dbReference type="PROSITE" id="PS00775">
    <property type="entry name" value="GLYCOSYL_HYDROL_F3"/>
    <property type="match status" value="1"/>
</dbReference>
<keyword evidence="6" id="KW-0732">Signal</keyword>
<reference evidence="9 10" key="1">
    <citation type="submission" date="2013-02" db="EMBL/GenBank/DDBJ databases">
        <title>A novel strain isolated from Lonar lake, Maharashtra, India.</title>
        <authorList>
            <person name="Singh A."/>
        </authorList>
    </citation>
    <scope>NUCLEOTIDE SEQUENCE [LARGE SCALE GENOMIC DNA]</scope>
    <source>
        <strain evidence="9 10">AK24</strain>
    </source>
</reference>
<comment type="catalytic activity">
    <reaction evidence="1">
        <text>Hydrolysis of terminal non-reducing N-acetyl-D-hexosamine residues in N-acetyl-beta-D-hexosaminides.</text>
        <dbReference type="EC" id="3.2.1.52"/>
    </reaction>
</comment>
<dbReference type="GO" id="GO:0009254">
    <property type="term" value="P:peptidoglycan turnover"/>
    <property type="evidence" value="ECO:0007669"/>
    <property type="project" value="TreeGrafter"/>
</dbReference>
<dbReference type="Pfam" id="PF00933">
    <property type="entry name" value="Glyco_hydro_3"/>
    <property type="match status" value="1"/>
</dbReference>
<evidence type="ECO:0000256" key="5">
    <source>
        <dbReference type="ARBA" id="ARBA00023295"/>
    </source>
</evidence>
<keyword evidence="4 9" id="KW-0378">Hydrolase</keyword>
<sequence length="993" mass="110905">MCQKVCAVLCVLSCWVQVVFGGGSWDKVPRDPLVSANPRDQARWVDSVFNSMSFEDRLGQLFMVAAYSNKDQRHKDELTRLIREQKLGGLIFFQGGPARQAQLTNHFQSVSGVPLFIAMDAEWGPGMRLDSVLQFPKQMTLGASPNDQLIYQMGGEIARQFKEMGMHINFAPVVDVNSNPDNPVIGYRSFGEEKHLVSRKSVAYMKGMQENGILANAKHFPGHGDTSSDSHYTTPVIYNSRDQIMDVDLFPYRELFNEGLMSVMVAHLHVPSLGSSPKQPTTLSSQVVTRLLKEEMGFEGLIFTDALNMKGVSNLYPPGEVDLMALKAGNDVLLYSENVPRSKALILEAVRKGELNQDDIDRRIRKILNAKYVAGLNKPQQINPNRLVERISTFGTKALIEQLYASSITVAKNDQVDIPIKHVDTQKMASLTIGARGDVFKEYLSKYGKFTHYTLRSNSNLDNFRALEENLKQYTTIVVGVMGVTNNPGRNFGIQPADVAFLQRLSQSHTVIPVVFGNAYAARNFESFPNLVLAYEGNDMTERLVPQVLFGARPATGTLPVSLSNTLLQGMGCETVAIPRLAYTEPEAVGMDSRVLLGIDGVMDAAIRKRAFPGGVVLVAKNGKVVFEKAYGHFDYEQSKEVTVGTVYDLASVTKVMATTQVMMFLYSRGLIRMDDPIGTYLTDLRGTNKEKLRIRDIMTHEAGLPGWIPYHEQTIQGGDWKEGYYSTFPSEDFVLPVSQNMFAHRSLPDSVWKWTLESNLKRSGARDNYRYSYTYSDVGMFLLHRMIEGLTRQPMDDFLRQNFFDPLGLHRLGYHPHRLMDPSNVAPTEEDKSFRKGLVQGYVHDPGAAIFGGVAGHAGLFGTANDLAVMMQMTLQGGQYGHLSFYDPETVRTFTDKQSPYIRRGWGWDRPEPDPTKRAAVGKLAPKSSFGHTGFTGTAVWADPENELVFVFLSNRVYPSAGNNLINKDKIRAEVHDIIYKSFSRPFLLAGI</sequence>
<evidence type="ECO:0000256" key="6">
    <source>
        <dbReference type="SAM" id="SignalP"/>
    </source>
</evidence>
<dbReference type="EMBL" id="AQHR01000049">
    <property type="protein sequence ID" value="EON77775.1"/>
    <property type="molecule type" value="Genomic_DNA"/>
</dbReference>
<organism evidence="9 10">
    <name type="scientific">Lunatimonas lonarensis</name>
    <dbReference type="NCBI Taxonomy" id="1232681"/>
    <lineage>
        <taxon>Bacteria</taxon>
        <taxon>Pseudomonadati</taxon>
        <taxon>Bacteroidota</taxon>
        <taxon>Cytophagia</taxon>
        <taxon>Cytophagales</taxon>
        <taxon>Cyclobacteriaceae</taxon>
    </lineage>
</organism>
<dbReference type="Gene3D" id="3.40.710.10">
    <property type="entry name" value="DD-peptidase/beta-lactamase superfamily"/>
    <property type="match status" value="1"/>
</dbReference>
<dbReference type="InterPro" id="IPR036962">
    <property type="entry name" value="Glyco_hydro_3_N_sf"/>
</dbReference>
<dbReference type="InterPro" id="IPR050226">
    <property type="entry name" value="NagZ_Beta-hexosaminidase"/>
</dbReference>
<dbReference type="Proteomes" id="UP000013909">
    <property type="component" value="Unassembled WGS sequence"/>
</dbReference>
<dbReference type="SUPFAM" id="SSF51445">
    <property type="entry name" value="(Trans)glycosidases"/>
    <property type="match status" value="1"/>
</dbReference>
<dbReference type="PANTHER" id="PTHR30480:SF13">
    <property type="entry name" value="BETA-HEXOSAMINIDASE"/>
    <property type="match status" value="1"/>
</dbReference>
<dbReference type="PANTHER" id="PTHR30480">
    <property type="entry name" value="BETA-HEXOSAMINIDASE-RELATED"/>
    <property type="match status" value="1"/>
</dbReference>
<dbReference type="InterPro" id="IPR012338">
    <property type="entry name" value="Beta-lactam/transpept-like"/>
</dbReference>
<evidence type="ECO:0000313" key="9">
    <source>
        <dbReference type="EMBL" id="EON77775.1"/>
    </source>
</evidence>
<feature type="domain" description="Beta-lactamase-related" evidence="7">
    <location>
        <begin position="602"/>
        <end position="961"/>
    </location>
</feature>
<dbReference type="PRINTS" id="PR00133">
    <property type="entry name" value="GLHYDRLASE3"/>
</dbReference>
<protein>
    <recommendedName>
        <fullName evidence="3">beta-N-acetylhexosaminidase</fullName>
        <ecNumber evidence="3">3.2.1.52</ecNumber>
    </recommendedName>
</protein>
<feature type="domain" description="Glycoside hydrolase family 3 N-terminal" evidence="8">
    <location>
        <begin position="55"/>
        <end position="369"/>
    </location>
</feature>
<gene>
    <name evidence="9" type="ORF">ADIS_1694</name>
</gene>